<dbReference type="SUPFAM" id="SSF53850">
    <property type="entry name" value="Periplasmic binding protein-like II"/>
    <property type="match status" value="1"/>
</dbReference>
<evidence type="ECO:0000256" key="1">
    <source>
        <dbReference type="ARBA" id="ARBA00022729"/>
    </source>
</evidence>
<keyword evidence="2 3" id="KW-0472">Membrane</keyword>
<dbReference type="GO" id="GO:0016020">
    <property type="term" value="C:membrane"/>
    <property type="evidence" value="ECO:0007669"/>
    <property type="project" value="UniProtKB-UniRule"/>
</dbReference>
<keyword evidence="3" id="KW-0812">Transmembrane</keyword>
<evidence type="ECO:0000313" key="5">
    <source>
        <dbReference type="EMBL" id="RMQ43343.1"/>
    </source>
</evidence>
<organism evidence="5 6">
    <name type="scientific">Pseudomonas cichorii</name>
    <dbReference type="NCBI Taxonomy" id="36746"/>
    <lineage>
        <taxon>Bacteria</taxon>
        <taxon>Pseudomonadati</taxon>
        <taxon>Pseudomonadota</taxon>
        <taxon>Gammaproteobacteria</taxon>
        <taxon>Pseudomonadales</taxon>
        <taxon>Pseudomonadaceae</taxon>
        <taxon>Pseudomonas</taxon>
    </lineage>
</organism>
<dbReference type="PANTHER" id="PTHR30570">
    <property type="entry name" value="PERIPLASMIC PHOSPHATE BINDING COMPONENT OF PHOSPHATE ABC TRANSPORTER"/>
    <property type="match status" value="1"/>
</dbReference>
<name>A0A3M4LPC6_PSECI</name>
<dbReference type="InterPro" id="IPR036737">
    <property type="entry name" value="OmpA-like_sf"/>
</dbReference>
<dbReference type="Proteomes" id="UP000277236">
    <property type="component" value="Unassembled WGS sequence"/>
</dbReference>
<dbReference type="InterPro" id="IPR050811">
    <property type="entry name" value="Phosphate_ABC_transporter"/>
</dbReference>
<feature type="transmembrane region" description="Helical" evidence="3">
    <location>
        <begin position="41"/>
        <end position="63"/>
    </location>
</feature>
<dbReference type="SUPFAM" id="SSF103088">
    <property type="entry name" value="OmpA-like"/>
    <property type="match status" value="1"/>
</dbReference>
<sequence length="484" mass="52301">MLRQAGSCESSAPSQLSYFSKLSDLFCRHFQLYKVTQMLRALLSALTLSCALLPGLSLAALPIPADGAPVLRIQGSNTIDAQLGPALVQGLMHEQGLQSLRILPGAQPNETRVTGLTAAGQAVGAEIAAHGSGTGFSALRAGSADIAASSRPIKDQEALELKDLGDLKSPQGEQVIAIDGVAVILHPGNPLRQLNIQQLARIFSGEIQDWEELGGKAGAIHLYARDEKSGTYETFKELVLTRNGKSLARNARRFESSEQLSDAVSQDRNGIGFIGLPYVRHAKAIALADGDSKPMLPTASLIATEDYPLSRRLYLYLPPSNNHEWATALVQFAQSPEGQAIVASSGFVAQTVQAMKVPTTAQMPEDYQALTRQAERLSVNFRFAQGSARLDSKAQLDLRRVVDYLKAHDKLNQQVTLVGFGDAKNDSARATLLSRLRAMAVRRELQKSGVTFHEILGFGDEMPVAGNDADDGRIKNRRVEVWVN</sequence>
<reference evidence="5 6" key="1">
    <citation type="submission" date="2018-08" db="EMBL/GenBank/DDBJ databases">
        <title>Recombination of ecologically and evolutionarily significant loci maintains genetic cohesion in the Pseudomonas syringae species complex.</title>
        <authorList>
            <person name="Dillon M."/>
            <person name="Thakur S."/>
            <person name="Almeida R.N.D."/>
            <person name="Weir B.S."/>
            <person name="Guttman D.S."/>
        </authorList>
    </citation>
    <scope>NUCLEOTIDE SEQUENCE [LARGE SCALE GENOMIC DNA]</scope>
    <source>
        <strain evidence="5 6">ICMP 3353</strain>
    </source>
</reference>
<evidence type="ECO:0000313" key="6">
    <source>
        <dbReference type="Proteomes" id="UP000277236"/>
    </source>
</evidence>
<dbReference type="Pfam" id="PF00691">
    <property type="entry name" value="OmpA"/>
    <property type="match status" value="1"/>
</dbReference>
<evidence type="ECO:0000259" key="4">
    <source>
        <dbReference type="PROSITE" id="PS51123"/>
    </source>
</evidence>
<dbReference type="EMBL" id="RBRE01000069">
    <property type="protein sequence ID" value="RMQ43343.1"/>
    <property type="molecule type" value="Genomic_DNA"/>
</dbReference>
<protein>
    <submittedName>
        <fullName evidence="5">OmpA/MotB</fullName>
    </submittedName>
</protein>
<evidence type="ECO:0000256" key="2">
    <source>
        <dbReference type="PROSITE-ProRule" id="PRU00473"/>
    </source>
</evidence>
<dbReference type="CDD" id="cd13653">
    <property type="entry name" value="PBP2_phosphate_like_1"/>
    <property type="match status" value="1"/>
</dbReference>
<dbReference type="PANTHER" id="PTHR30570:SF1">
    <property type="entry name" value="PHOSPHATE-BINDING PROTEIN PSTS"/>
    <property type="match status" value="1"/>
</dbReference>
<dbReference type="Gene3D" id="3.40.190.10">
    <property type="entry name" value="Periplasmic binding protein-like II"/>
    <property type="match status" value="2"/>
</dbReference>
<feature type="domain" description="OmpA-like" evidence="4">
    <location>
        <begin position="370"/>
        <end position="484"/>
    </location>
</feature>
<gene>
    <name evidence="5" type="ORF">ALQ04_04779</name>
</gene>
<comment type="caution">
    <text evidence="5">The sequence shown here is derived from an EMBL/GenBank/DDBJ whole genome shotgun (WGS) entry which is preliminary data.</text>
</comment>
<dbReference type="InterPro" id="IPR006665">
    <property type="entry name" value="OmpA-like"/>
</dbReference>
<proteinExistence type="predicted"/>
<dbReference type="Pfam" id="PF12849">
    <property type="entry name" value="PBP_like_2"/>
    <property type="match status" value="1"/>
</dbReference>
<keyword evidence="1" id="KW-0732">Signal</keyword>
<dbReference type="Gene3D" id="3.30.1330.60">
    <property type="entry name" value="OmpA-like domain"/>
    <property type="match status" value="1"/>
</dbReference>
<accession>A0A3M4LPC6</accession>
<evidence type="ECO:0000256" key="3">
    <source>
        <dbReference type="SAM" id="Phobius"/>
    </source>
</evidence>
<dbReference type="AlphaFoldDB" id="A0A3M4LPC6"/>
<dbReference type="InterPro" id="IPR024370">
    <property type="entry name" value="PBP_domain"/>
</dbReference>
<dbReference type="PROSITE" id="PS51123">
    <property type="entry name" value="OMPA_2"/>
    <property type="match status" value="1"/>
</dbReference>
<keyword evidence="3" id="KW-1133">Transmembrane helix</keyword>
<dbReference type="CDD" id="cd07185">
    <property type="entry name" value="OmpA_C-like"/>
    <property type="match status" value="1"/>
</dbReference>